<sequence length="164" mass="19379">MGNENLLDDFTEYIENLCRKHVLIKHSAEKKHFVRLDNDELLQEGKANIYYPVVTMEKLTVSYTSQPDNFRKSRHVELMFLDHIRDAGDFNNIENVWTKMEAVAEDFIKKIRVDKRNLPFLKSLVMDNAELDYVENIKAHLWGVLLSFDINLPFDNCLDPDRFE</sequence>
<reference evidence="2" key="1">
    <citation type="journal article" date="2019" name="Int. J. Syst. Evol. Microbiol.">
        <title>The Global Catalogue of Microorganisms (GCM) 10K type strain sequencing project: providing services to taxonomists for standard genome sequencing and annotation.</title>
        <authorList>
            <consortium name="The Broad Institute Genomics Platform"/>
            <consortium name="The Broad Institute Genome Sequencing Center for Infectious Disease"/>
            <person name="Wu L."/>
            <person name="Ma J."/>
        </authorList>
    </citation>
    <scope>NUCLEOTIDE SEQUENCE [LARGE SCALE GENOMIC DNA]</scope>
    <source>
        <strain evidence="2">CCUG 66188</strain>
    </source>
</reference>
<keyword evidence="2" id="KW-1185">Reference proteome</keyword>
<accession>A0ABV9L1K2</accession>
<organism evidence="1 2">
    <name type="scientific">Dysgonomonas termitidis</name>
    <dbReference type="NCBI Taxonomy" id="1516126"/>
    <lineage>
        <taxon>Bacteria</taxon>
        <taxon>Pseudomonadati</taxon>
        <taxon>Bacteroidota</taxon>
        <taxon>Bacteroidia</taxon>
        <taxon>Bacteroidales</taxon>
        <taxon>Dysgonomonadaceae</taxon>
        <taxon>Dysgonomonas</taxon>
    </lineage>
</organism>
<proteinExistence type="predicted"/>
<dbReference type="Proteomes" id="UP001596023">
    <property type="component" value="Unassembled WGS sequence"/>
</dbReference>
<comment type="caution">
    <text evidence="1">The sequence shown here is derived from an EMBL/GenBank/DDBJ whole genome shotgun (WGS) entry which is preliminary data.</text>
</comment>
<name>A0ABV9L1K2_9BACT</name>
<gene>
    <name evidence="1" type="ORF">ACFO6W_21185</name>
</gene>
<evidence type="ECO:0000313" key="2">
    <source>
        <dbReference type="Proteomes" id="UP001596023"/>
    </source>
</evidence>
<dbReference type="EMBL" id="JBHSGN010000123">
    <property type="protein sequence ID" value="MFC4676205.1"/>
    <property type="molecule type" value="Genomic_DNA"/>
</dbReference>
<protein>
    <submittedName>
        <fullName evidence="1">Uncharacterized protein</fullName>
    </submittedName>
</protein>
<evidence type="ECO:0000313" key="1">
    <source>
        <dbReference type="EMBL" id="MFC4676205.1"/>
    </source>
</evidence>
<dbReference type="RefSeq" id="WP_380000201.1">
    <property type="nucleotide sequence ID" value="NZ_JBHSGN010000123.1"/>
</dbReference>